<evidence type="ECO:0000256" key="3">
    <source>
        <dbReference type="ARBA" id="ARBA00023163"/>
    </source>
</evidence>
<dbReference type="GO" id="GO:1901135">
    <property type="term" value="P:carbohydrate derivative metabolic process"/>
    <property type="evidence" value="ECO:0007669"/>
    <property type="project" value="InterPro"/>
</dbReference>
<dbReference type="PANTHER" id="PTHR30514">
    <property type="entry name" value="GLUCOKINASE"/>
    <property type="match status" value="1"/>
</dbReference>
<dbReference type="Proteomes" id="UP000316030">
    <property type="component" value="Unassembled WGS sequence"/>
</dbReference>
<dbReference type="CDD" id="cd05013">
    <property type="entry name" value="SIS_RpiR"/>
    <property type="match status" value="1"/>
</dbReference>
<keyword evidence="1" id="KW-0805">Transcription regulation</keyword>
<dbReference type="GO" id="GO:0003677">
    <property type="term" value="F:DNA binding"/>
    <property type="evidence" value="ECO:0007669"/>
    <property type="project" value="UniProtKB-KW"/>
</dbReference>
<dbReference type="InterPro" id="IPR047640">
    <property type="entry name" value="RpiR-like"/>
</dbReference>
<reference evidence="6 7" key="1">
    <citation type="submission" date="2017-05" db="EMBL/GenBank/DDBJ databases">
        <authorList>
            <person name="Varghese N."/>
            <person name="Submissions S."/>
        </authorList>
    </citation>
    <scope>NUCLEOTIDE SEQUENCE [LARGE SCALE GENOMIC DNA]</scope>
    <source>
        <strain evidence="6 7">DSM 29506</strain>
    </source>
</reference>
<dbReference type="PANTHER" id="PTHR30514:SF18">
    <property type="entry name" value="RPIR-FAMILY TRANSCRIPTIONAL REGULATOR"/>
    <property type="match status" value="1"/>
</dbReference>
<dbReference type="AlphaFoldDB" id="A0A521B288"/>
<dbReference type="InterPro" id="IPR035472">
    <property type="entry name" value="RpiR-like_SIS"/>
</dbReference>
<accession>A0A521B288</accession>
<name>A0A521B288_9RHOB</name>
<evidence type="ECO:0000256" key="1">
    <source>
        <dbReference type="ARBA" id="ARBA00023015"/>
    </source>
</evidence>
<dbReference type="InterPro" id="IPR000281">
    <property type="entry name" value="HTH_RpiR"/>
</dbReference>
<evidence type="ECO:0000313" key="7">
    <source>
        <dbReference type="Proteomes" id="UP000316030"/>
    </source>
</evidence>
<dbReference type="InterPro" id="IPR046348">
    <property type="entry name" value="SIS_dom_sf"/>
</dbReference>
<dbReference type="GO" id="GO:0003700">
    <property type="term" value="F:DNA-binding transcription factor activity"/>
    <property type="evidence" value="ECO:0007669"/>
    <property type="project" value="InterPro"/>
</dbReference>
<dbReference type="Gene3D" id="3.40.50.10490">
    <property type="entry name" value="Glucose-6-phosphate isomerase like protein, domain 1"/>
    <property type="match status" value="1"/>
</dbReference>
<dbReference type="InterPro" id="IPR009057">
    <property type="entry name" value="Homeodomain-like_sf"/>
</dbReference>
<dbReference type="SUPFAM" id="SSF46689">
    <property type="entry name" value="Homeodomain-like"/>
    <property type="match status" value="1"/>
</dbReference>
<keyword evidence="3" id="KW-0804">Transcription</keyword>
<feature type="domain" description="SIS" evidence="5">
    <location>
        <begin position="127"/>
        <end position="265"/>
    </location>
</feature>
<protein>
    <submittedName>
        <fullName evidence="6">Transcriptional regulator, RpiR family</fullName>
    </submittedName>
</protein>
<dbReference type="EMBL" id="FXTO01000002">
    <property type="protein sequence ID" value="SMO41141.1"/>
    <property type="molecule type" value="Genomic_DNA"/>
</dbReference>
<dbReference type="OrthoDB" id="3574600at2"/>
<sequence length="284" mass="30965">MKNEEKIRAALRNMAQSGPPKLAHFSVWLLDHLEQAAFTSIRGLAQQAGVDANLVTRLARELGYDGFDAFRSEVQGIVQRRGRSYGSRARALRDNSIPDLYAELVAASRENIETVTSATSLADIDACVQPLLEARRVYTVGVRSCYSIAHYLSYVGGMAFDNFEQVPAVPGAILDQMSATTPDDIVIAITYEHYSAEVVRACQVAQECGARILALTDSYASPVAANAWRVIRLPMVGPQLMPSLNSAFLAVELILAAMTARSEGAADNVARYEDRITRFGGYTL</sequence>
<keyword evidence="7" id="KW-1185">Reference proteome</keyword>
<evidence type="ECO:0000313" key="6">
    <source>
        <dbReference type="EMBL" id="SMO41141.1"/>
    </source>
</evidence>
<dbReference type="PROSITE" id="PS51464">
    <property type="entry name" value="SIS"/>
    <property type="match status" value="1"/>
</dbReference>
<dbReference type="Pfam" id="PF01418">
    <property type="entry name" value="HTH_6"/>
    <property type="match status" value="1"/>
</dbReference>
<dbReference type="PROSITE" id="PS51071">
    <property type="entry name" value="HTH_RPIR"/>
    <property type="match status" value="1"/>
</dbReference>
<evidence type="ECO:0000259" key="5">
    <source>
        <dbReference type="PROSITE" id="PS51464"/>
    </source>
</evidence>
<dbReference type="RefSeq" id="WP_142491814.1">
    <property type="nucleotide sequence ID" value="NZ_FXTO01000002.1"/>
</dbReference>
<keyword evidence="2" id="KW-0238">DNA-binding</keyword>
<proteinExistence type="predicted"/>
<organism evidence="6 7">
    <name type="scientific">Thalassovita litoralis</name>
    <dbReference type="NCBI Taxonomy" id="1010611"/>
    <lineage>
        <taxon>Bacteria</taxon>
        <taxon>Pseudomonadati</taxon>
        <taxon>Pseudomonadota</taxon>
        <taxon>Alphaproteobacteria</taxon>
        <taxon>Rhodobacterales</taxon>
        <taxon>Roseobacteraceae</taxon>
        <taxon>Thalassovita</taxon>
    </lineage>
</organism>
<evidence type="ECO:0000256" key="2">
    <source>
        <dbReference type="ARBA" id="ARBA00023125"/>
    </source>
</evidence>
<feature type="domain" description="HTH rpiR-type" evidence="4">
    <location>
        <begin position="5"/>
        <end position="81"/>
    </location>
</feature>
<dbReference type="GO" id="GO:0097367">
    <property type="term" value="F:carbohydrate derivative binding"/>
    <property type="evidence" value="ECO:0007669"/>
    <property type="project" value="InterPro"/>
</dbReference>
<dbReference type="Gene3D" id="1.10.10.10">
    <property type="entry name" value="Winged helix-like DNA-binding domain superfamily/Winged helix DNA-binding domain"/>
    <property type="match status" value="1"/>
</dbReference>
<dbReference type="SUPFAM" id="SSF53697">
    <property type="entry name" value="SIS domain"/>
    <property type="match status" value="1"/>
</dbReference>
<gene>
    <name evidence="6" type="ORF">SAMN06265173_10239</name>
</gene>
<dbReference type="Pfam" id="PF01380">
    <property type="entry name" value="SIS"/>
    <property type="match status" value="1"/>
</dbReference>
<dbReference type="InterPro" id="IPR036388">
    <property type="entry name" value="WH-like_DNA-bd_sf"/>
</dbReference>
<evidence type="ECO:0000259" key="4">
    <source>
        <dbReference type="PROSITE" id="PS51071"/>
    </source>
</evidence>
<dbReference type="InterPro" id="IPR001347">
    <property type="entry name" value="SIS_dom"/>
</dbReference>